<feature type="chain" id="PRO_5043539472" evidence="1">
    <location>
        <begin position="18"/>
        <end position="200"/>
    </location>
</feature>
<name>A0AAV2QL48_MEGNR</name>
<protein>
    <submittedName>
        <fullName evidence="2">Uncharacterized protein</fullName>
    </submittedName>
</protein>
<evidence type="ECO:0000313" key="2">
    <source>
        <dbReference type="EMBL" id="CAL4087977.1"/>
    </source>
</evidence>
<dbReference type="Proteomes" id="UP001497623">
    <property type="component" value="Unassembled WGS sequence"/>
</dbReference>
<feature type="signal peptide" evidence="1">
    <location>
        <begin position="1"/>
        <end position="17"/>
    </location>
</feature>
<proteinExistence type="predicted"/>
<dbReference type="EMBL" id="CAXKWB010007647">
    <property type="protein sequence ID" value="CAL4087977.1"/>
    <property type="molecule type" value="Genomic_DNA"/>
</dbReference>
<accession>A0AAV2QL48</accession>
<keyword evidence="3" id="KW-1185">Reference proteome</keyword>
<dbReference type="AlphaFoldDB" id="A0AAV2QL48"/>
<gene>
    <name evidence="2" type="ORF">MNOR_LOCUS13396</name>
</gene>
<evidence type="ECO:0000313" key="3">
    <source>
        <dbReference type="Proteomes" id="UP001497623"/>
    </source>
</evidence>
<organism evidence="2 3">
    <name type="scientific">Meganyctiphanes norvegica</name>
    <name type="common">Northern krill</name>
    <name type="synonym">Thysanopoda norvegica</name>
    <dbReference type="NCBI Taxonomy" id="48144"/>
    <lineage>
        <taxon>Eukaryota</taxon>
        <taxon>Metazoa</taxon>
        <taxon>Ecdysozoa</taxon>
        <taxon>Arthropoda</taxon>
        <taxon>Crustacea</taxon>
        <taxon>Multicrustacea</taxon>
        <taxon>Malacostraca</taxon>
        <taxon>Eumalacostraca</taxon>
        <taxon>Eucarida</taxon>
        <taxon>Euphausiacea</taxon>
        <taxon>Euphausiidae</taxon>
        <taxon>Meganyctiphanes</taxon>
    </lineage>
</organism>
<reference evidence="2 3" key="1">
    <citation type="submission" date="2024-05" db="EMBL/GenBank/DDBJ databases">
        <authorList>
            <person name="Wallberg A."/>
        </authorList>
    </citation>
    <scope>NUCLEOTIDE SEQUENCE [LARGE SCALE GENOMIC DNA]</scope>
</reference>
<evidence type="ECO:0000256" key="1">
    <source>
        <dbReference type="SAM" id="SignalP"/>
    </source>
</evidence>
<sequence length="200" mass="22103">MFTLFVGLLCLASTAMSQQFIDGQYTSIRLYQTTVTTPTVFVTVTETTGTVTVLDILTKDECIPMKTRVYNTQYVTETFVDKTTLTSIGGTSTLTFTTSTSVDVATTAESDKSTAYVTEGATQFSSVVLPVTTTLTETNYRYVYDTSSVTLWLEQTDFFSKMLVKTEVIPDTVHVTVTKVITDVFISEAPERHNFPPTGY</sequence>
<keyword evidence="1" id="KW-0732">Signal</keyword>
<comment type="caution">
    <text evidence="2">The sequence shown here is derived from an EMBL/GenBank/DDBJ whole genome shotgun (WGS) entry which is preliminary data.</text>
</comment>